<proteinExistence type="predicted"/>
<accession>A0A834BYZ5</accession>
<comment type="caution">
    <text evidence="2">The sequence shown here is derived from an EMBL/GenBank/DDBJ whole genome shotgun (WGS) entry which is preliminary data.</text>
</comment>
<name>A0A834BYZ5_ORYME</name>
<feature type="region of interest" description="Disordered" evidence="1">
    <location>
        <begin position="96"/>
        <end position="116"/>
    </location>
</feature>
<gene>
    <name evidence="2" type="ORF">FQA47_024227</name>
</gene>
<dbReference type="Proteomes" id="UP000646548">
    <property type="component" value="Unassembled WGS sequence"/>
</dbReference>
<organism evidence="2 3">
    <name type="scientific">Oryzias melastigma</name>
    <name type="common">Marine medaka</name>
    <dbReference type="NCBI Taxonomy" id="30732"/>
    <lineage>
        <taxon>Eukaryota</taxon>
        <taxon>Metazoa</taxon>
        <taxon>Chordata</taxon>
        <taxon>Craniata</taxon>
        <taxon>Vertebrata</taxon>
        <taxon>Euteleostomi</taxon>
        <taxon>Actinopterygii</taxon>
        <taxon>Neopterygii</taxon>
        <taxon>Teleostei</taxon>
        <taxon>Neoteleostei</taxon>
        <taxon>Acanthomorphata</taxon>
        <taxon>Ovalentaria</taxon>
        <taxon>Atherinomorphae</taxon>
        <taxon>Beloniformes</taxon>
        <taxon>Adrianichthyidae</taxon>
        <taxon>Oryziinae</taxon>
        <taxon>Oryzias</taxon>
    </lineage>
</organism>
<evidence type="ECO:0000256" key="1">
    <source>
        <dbReference type="SAM" id="MobiDB-lite"/>
    </source>
</evidence>
<protein>
    <submittedName>
        <fullName evidence="2">Uncharacterized protein</fullName>
    </submittedName>
</protein>
<dbReference type="EMBL" id="WKFB01000771">
    <property type="protein sequence ID" value="KAF6718164.1"/>
    <property type="molecule type" value="Genomic_DNA"/>
</dbReference>
<reference evidence="2" key="1">
    <citation type="journal article" name="BMC Genomics">
        <title>Long-read sequencing and de novo genome assembly of marine medaka (Oryzias melastigma).</title>
        <authorList>
            <person name="Liang P."/>
            <person name="Saqib H.S.A."/>
            <person name="Ni X."/>
            <person name="Shen Y."/>
        </authorList>
    </citation>
    <scope>NUCLEOTIDE SEQUENCE</scope>
    <source>
        <strain evidence="2">Bigg-433</strain>
    </source>
</reference>
<sequence length="143" mass="16346">MKPSDLHLLHLHHPKRWIPAERARPGTVQGFTSVRILSTVALRLYATFSLHFLAVSRAEARRSAEFSARAGPQTEQVSLVGRRAVYIRHQRRKRRQRSFTLPEINPSKGLRSHGSVSEDCSRTISAKFDRSKKCWLNLTTTDT</sequence>
<dbReference type="AlphaFoldDB" id="A0A834BYZ5"/>
<evidence type="ECO:0000313" key="3">
    <source>
        <dbReference type="Proteomes" id="UP000646548"/>
    </source>
</evidence>
<evidence type="ECO:0000313" key="2">
    <source>
        <dbReference type="EMBL" id="KAF6718164.1"/>
    </source>
</evidence>